<organism evidence="1 2">
    <name type="scientific">Allorhodopirellula heiligendammensis</name>
    <dbReference type="NCBI Taxonomy" id="2714739"/>
    <lineage>
        <taxon>Bacteria</taxon>
        <taxon>Pseudomonadati</taxon>
        <taxon>Planctomycetota</taxon>
        <taxon>Planctomycetia</taxon>
        <taxon>Pirellulales</taxon>
        <taxon>Pirellulaceae</taxon>
        <taxon>Allorhodopirellula</taxon>
    </lineage>
</organism>
<sequence>MNTLHKSSQLFALLLFAVAGCGESYDVPPVDQLAVELRNPEYRWKGPCSREDRIPVLHAARALACIGDDAVPTLLDAAKDPEVDIISVHDALSEIGLPVSLFYDDLMARDVSQLEQWWHENMERTRGARNEHRSIIGLPPVRVQ</sequence>
<proteinExistence type="predicted"/>
<accession>A0A5C6AZK7</accession>
<dbReference type="EMBL" id="SJPU01000017">
    <property type="protein sequence ID" value="TWU05393.1"/>
    <property type="molecule type" value="Genomic_DNA"/>
</dbReference>
<dbReference type="RefSeq" id="WP_146410085.1">
    <property type="nucleotide sequence ID" value="NZ_SJPU01000017.1"/>
</dbReference>
<reference evidence="1 2" key="1">
    <citation type="journal article" date="2020" name="Antonie Van Leeuwenhoek">
        <title>Rhodopirellula heiligendammensis sp. nov., Rhodopirellula pilleata sp. nov., and Rhodopirellula solitaria sp. nov. isolated from natural or artificial marine surfaces in Northern Germany and California, USA, and emended description of the genus Rhodopirellula.</title>
        <authorList>
            <person name="Kallscheuer N."/>
            <person name="Wiegand S."/>
            <person name="Jogler M."/>
            <person name="Boedeker C."/>
            <person name="Peeters S.H."/>
            <person name="Rast P."/>
            <person name="Heuer A."/>
            <person name="Jetten M.S.M."/>
            <person name="Rohde M."/>
            <person name="Jogler C."/>
        </authorList>
    </citation>
    <scope>NUCLEOTIDE SEQUENCE [LARGE SCALE GENOMIC DNA]</scope>
    <source>
        <strain evidence="1 2">Poly21</strain>
    </source>
</reference>
<protein>
    <submittedName>
        <fullName evidence="1">Uncharacterized protein</fullName>
    </submittedName>
</protein>
<keyword evidence="2" id="KW-1185">Reference proteome</keyword>
<comment type="caution">
    <text evidence="1">The sequence shown here is derived from an EMBL/GenBank/DDBJ whole genome shotgun (WGS) entry which is preliminary data.</text>
</comment>
<gene>
    <name evidence="1" type="ORF">Poly21_56900</name>
</gene>
<evidence type="ECO:0000313" key="2">
    <source>
        <dbReference type="Proteomes" id="UP000319908"/>
    </source>
</evidence>
<dbReference type="PROSITE" id="PS51257">
    <property type="entry name" value="PROKAR_LIPOPROTEIN"/>
    <property type="match status" value="1"/>
</dbReference>
<name>A0A5C6AZK7_9BACT</name>
<dbReference type="AlphaFoldDB" id="A0A5C6AZK7"/>
<dbReference type="Proteomes" id="UP000319908">
    <property type="component" value="Unassembled WGS sequence"/>
</dbReference>
<evidence type="ECO:0000313" key="1">
    <source>
        <dbReference type="EMBL" id="TWU05393.1"/>
    </source>
</evidence>